<organism evidence="2 3">
    <name type="scientific">Maribacter cobaltidurans</name>
    <dbReference type="NCBI Taxonomy" id="1178778"/>
    <lineage>
        <taxon>Bacteria</taxon>
        <taxon>Pseudomonadati</taxon>
        <taxon>Bacteroidota</taxon>
        <taxon>Flavobacteriia</taxon>
        <taxon>Flavobacteriales</taxon>
        <taxon>Flavobacteriaceae</taxon>
        <taxon>Maribacter</taxon>
    </lineage>
</organism>
<dbReference type="PANTHER" id="PTHR43283">
    <property type="entry name" value="BETA-LACTAMASE-RELATED"/>
    <property type="match status" value="1"/>
</dbReference>
<proteinExistence type="predicted"/>
<evidence type="ECO:0000313" key="2">
    <source>
        <dbReference type="EMBL" id="ASV32779.1"/>
    </source>
</evidence>
<dbReference type="OrthoDB" id="9773047at2"/>
<dbReference type="Proteomes" id="UP000215244">
    <property type="component" value="Chromosome"/>
</dbReference>
<dbReference type="InterPro" id="IPR001466">
    <property type="entry name" value="Beta-lactam-related"/>
</dbReference>
<dbReference type="InterPro" id="IPR012338">
    <property type="entry name" value="Beta-lactam/transpept-like"/>
</dbReference>
<dbReference type="InterPro" id="IPR050789">
    <property type="entry name" value="Diverse_Enzym_Activities"/>
</dbReference>
<feature type="domain" description="Beta-lactamase-related" evidence="1">
    <location>
        <begin position="159"/>
        <end position="422"/>
    </location>
</feature>
<evidence type="ECO:0000259" key="1">
    <source>
        <dbReference type="Pfam" id="PF00144"/>
    </source>
</evidence>
<name>A0A223VD72_9FLAO</name>
<dbReference type="RefSeq" id="WP_094999320.1">
    <property type="nucleotide sequence ID" value="NZ_BMJL01000008.1"/>
</dbReference>
<dbReference type="AlphaFoldDB" id="A0A223VD72"/>
<evidence type="ECO:0000313" key="3">
    <source>
        <dbReference type="Proteomes" id="UP000215244"/>
    </source>
</evidence>
<keyword evidence="2" id="KW-0378">Hydrolase</keyword>
<protein>
    <submittedName>
        <fullName evidence="2">Serine hydrolase</fullName>
    </submittedName>
</protein>
<accession>A0A223VD72</accession>
<dbReference type="GO" id="GO:0016787">
    <property type="term" value="F:hydrolase activity"/>
    <property type="evidence" value="ECO:0007669"/>
    <property type="project" value="UniProtKB-KW"/>
</dbReference>
<dbReference type="EMBL" id="CP022957">
    <property type="protein sequence ID" value="ASV32779.1"/>
    <property type="molecule type" value="Genomic_DNA"/>
</dbReference>
<sequence length="445" mass="50434">MKKIKWTLAVLLVGLLLAGYFNYPKLNLISGYASKNLASNVFLAHRDAYLVNTIDHDMPLIKLAKGEVQTESKSATASVFGLMERKAVYKEGLGAVLTNETYAAHNFSLIPHRIQKIDTLQFPFGNQGIVDTLLPDVDYDKLGYVLTTAMNDSLQKTRSLLVVYKDQIIGEKYSKGFTKDTRILGWSMTKSILATLYGILQYEGKINMEYKPFPEVLNITEGPKKDITLNHLLRMQSGLAWDEDYFKISDVTKMLFLDSDMSKAQALNDIIAKPTEIWNYSSGTSNLLSGILRKQFDTHQEYLDFPYAKLIDRIGMNSMLLETDLEGNYVGSSYGWATTRDWAKFGLLYLHKGNWNGDQVFSEDWVGYISKPTVNSNGTYGAHFWLNEKGKYADVPRDLYSANGFQGQRVFIIPSKEVVIVRTGLEEQSDEQFNTLIRDILETLK</sequence>
<keyword evidence="3" id="KW-1185">Reference proteome</keyword>
<dbReference type="SUPFAM" id="SSF56601">
    <property type="entry name" value="beta-lactamase/transpeptidase-like"/>
    <property type="match status" value="1"/>
</dbReference>
<dbReference type="Pfam" id="PF00144">
    <property type="entry name" value="Beta-lactamase"/>
    <property type="match status" value="1"/>
</dbReference>
<dbReference type="PANTHER" id="PTHR43283:SF7">
    <property type="entry name" value="BETA-LACTAMASE-RELATED DOMAIN-CONTAINING PROTEIN"/>
    <property type="match status" value="1"/>
</dbReference>
<gene>
    <name evidence="2" type="ORF">CJ263_19330</name>
</gene>
<dbReference type="Gene3D" id="3.40.710.10">
    <property type="entry name" value="DD-peptidase/beta-lactamase superfamily"/>
    <property type="match status" value="1"/>
</dbReference>
<dbReference type="KEGG" id="marb:CJ263_19330"/>
<reference evidence="2 3" key="1">
    <citation type="submission" date="2017-08" db="EMBL/GenBank/DDBJ databases">
        <title>The complete genome sequence of Maribacter sp. B1, isolated from deep-sea sediment.</title>
        <authorList>
            <person name="Wu Y.-H."/>
            <person name="Cheng H."/>
            <person name="Xu X.-W."/>
        </authorList>
    </citation>
    <scope>NUCLEOTIDE SEQUENCE [LARGE SCALE GENOMIC DNA]</scope>
    <source>
        <strain evidence="2 3">B1</strain>
    </source>
</reference>